<evidence type="ECO:0000313" key="1">
    <source>
        <dbReference type="EMBL" id="KAJ5256387.1"/>
    </source>
</evidence>
<dbReference type="PANTHER" id="PTHR21310:SF37">
    <property type="entry name" value="AMINOGLYCOSIDE PHOSPHOTRANSFERASE DOMAIN-CONTAINING PROTEIN"/>
    <property type="match status" value="1"/>
</dbReference>
<reference evidence="1 2" key="1">
    <citation type="journal article" date="2023" name="IMA Fungus">
        <title>Comparative genomic study of the Penicillium genus elucidates a diverse pangenome and 15 lateral gene transfer events.</title>
        <authorList>
            <person name="Petersen C."/>
            <person name="Sorensen T."/>
            <person name="Nielsen M.R."/>
            <person name="Sondergaard T.E."/>
            <person name="Sorensen J.L."/>
            <person name="Fitzpatrick D.A."/>
            <person name="Frisvad J.C."/>
            <person name="Nielsen K.L."/>
        </authorList>
    </citation>
    <scope>NUCLEOTIDE SEQUENCE [LARGE SCALE GENOMIC DNA]</scope>
    <source>
        <strain evidence="1 2">IBT 3361</strain>
    </source>
</reference>
<dbReference type="PANTHER" id="PTHR21310">
    <property type="entry name" value="AMINOGLYCOSIDE PHOSPHOTRANSFERASE-RELATED-RELATED"/>
    <property type="match status" value="1"/>
</dbReference>
<name>A0ABQ8W6T8_PENCH</name>
<proteinExistence type="predicted"/>
<dbReference type="EMBL" id="JAPVEB010000010">
    <property type="protein sequence ID" value="KAJ5256387.1"/>
    <property type="molecule type" value="Genomic_DNA"/>
</dbReference>
<dbReference type="Proteomes" id="UP001220256">
    <property type="component" value="Unassembled WGS sequence"/>
</dbReference>
<organism evidence="1 2">
    <name type="scientific">Penicillium chrysogenum</name>
    <name type="common">Penicillium notatum</name>
    <dbReference type="NCBI Taxonomy" id="5076"/>
    <lineage>
        <taxon>Eukaryota</taxon>
        <taxon>Fungi</taxon>
        <taxon>Dikarya</taxon>
        <taxon>Ascomycota</taxon>
        <taxon>Pezizomycotina</taxon>
        <taxon>Eurotiomycetes</taxon>
        <taxon>Eurotiomycetidae</taxon>
        <taxon>Eurotiales</taxon>
        <taxon>Aspergillaceae</taxon>
        <taxon>Penicillium</taxon>
        <taxon>Penicillium chrysogenum species complex</taxon>
    </lineage>
</organism>
<evidence type="ECO:0000313" key="2">
    <source>
        <dbReference type="Proteomes" id="UP001220256"/>
    </source>
</evidence>
<accession>A0ABQ8W6T8</accession>
<protein>
    <submittedName>
        <fullName evidence="1">Uncharacterized protein</fullName>
    </submittedName>
</protein>
<keyword evidence="2" id="KW-1185">Reference proteome</keyword>
<comment type="caution">
    <text evidence="1">The sequence shown here is derived from an EMBL/GenBank/DDBJ whole genome shotgun (WGS) entry which is preliminary data.</text>
</comment>
<sequence>MTHQGATLPLLRGNTTLESALEQEEDVLLELDYPEQRIDFFVFLYSNRGDIERIAAYHLSLGPSDTCRTGDVNEWVHGSFNVCIPLYVNKQGQDLEKQALIRFPLPYRIGEFRNPGNVDEKLRCEAATFIWIHTHCPEIPIPQLWGFGLVGGQSFTKPENISLGTRLLWTLKRSIKWLLGLPLPCPYISHHRLALLETGYPVMDYIGNSEVQMLSETWDEDRHKQAKRTNLFRGLSRMMLSLSQIPLPLIGSWTLDTNGALRLSNRPLTLRLHQLENGGIPTNISRSLTYSTADAYYLDLLFCHDSRIRHQPNSISDAEDGRA</sequence>
<dbReference type="InterPro" id="IPR051678">
    <property type="entry name" value="AGP_Transferase"/>
</dbReference>
<gene>
    <name evidence="1" type="ORF">N7505_011538</name>
</gene>